<accession>A0AAF1BNQ7</accession>
<reference evidence="2 3" key="2">
    <citation type="submission" date="2023-10" db="EMBL/GenBank/DDBJ databases">
        <authorList>
            <person name="Choi B."/>
        </authorList>
    </citation>
    <scope>NUCLEOTIDE SEQUENCE [LARGE SCALE GENOMIC DNA]</scope>
    <source>
        <strain evidence="2 3">UMB0959</strain>
    </source>
</reference>
<dbReference type="EMBL" id="CP136964">
    <property type="protein sequence ID" value="WOS96440.1"/>
    <property type="molecule type" value="Genomic_DNA"/>
</dbReference>
<proteinExistence type="predicted"/>
<dbReference type="AlphaFoldDB" id="A0AAF1BNQ7"/>
<dbReference type="KEGG" id="nmy:CJ229_001465"/>
<gene>
    <name evidence="2" type="ORF">CJ229_001465</name>
</gene>
<evidence type="ECO:0000313" key="3">
    <source>
        <dbReference type="Proteomes" id="UP000243626"/>
    </source>
</evidence>
<keyword evidence="3" id="KW-1185">Reference proteome</keyword>
<feature type="compositionally biased region" description="Basic and acidic residues" evidence="1">
    <location>
        <begin position="76"/>
        <end position="121"/>
    </location>
</feature>
<evidence type="ECO:0000256" key="1">
    <source>
        <dbReference type="SAM" id="MobiDB-lite"/>
    </source>
</evidence>
<evidence type="ECO:0000313" key="2">
    <source>
        <dbReference type="EMBL" id="WOS96440.1"/>
    </source>
</evidence>
<dbReference type="RefSeq" id="WP_070710270.1">
    <property type="nucleotide sequence ID" value="NZ_CP136964.1"/>
</dbReference>
<sequence>MELLVPLIIFAIGGIISYLNDAKEKEKQSKNPRNIDFDKLNEKYQKSKTEAVDEFKRLKKEFTDLKQETTTQQGKPKLDKTSKKAVEDKYKREKERLKERQRQADEAKKRVAELQKNKEKSVLTNGTDEVKQVIFDDSPYNKKLSFDKEAVVNGIVMKEILGPPKSKMRRVR</sequence>
<reference evidence="3" key="1">
    <citation type="submission" date="2017-09" db="EMBL/GenBank/DDBJ databases">
        <title>Bacterial strain isolated from the female urinary microbiota.</title>
        <authorList>
            <person name="Thomas-White K."/>
            <person name="Kumar N."/>
            <person name="Forster S."/>
            <person name="Putonti C."/>
            <person name="Lawley T."/>
            <person name="Wolfe A.J."/>
        </authorList>
    </citation>
    <scope>NUCLEOTIDE SEQUENCE [LARGE SCALE GENOMIC DNA]</scope>
    <source>
        <strain evidence="3">UMB0959</strain>
    </source>
</reference>
<name>A0AAF1BNQ7_9STAP</name>
<organism evidence="2 3">
    <name type="scientific">Nosocomiicoccus massiliensis</name>
    <dbReference type="NCBI Taxonomy" id="1232430"/>
    <lineage>
        <taxon>Bacteria</taxon>
        <taxon>Bacillati</taxon>
        <taxon>Bacillota</taxon>
        <taxon>Bacilli</taxon>
        <taxon>Bacillales</taxon>
        <taxon>Staphylococcaceae</taxon>
        <taxon>Nosocomiicoccus</taxon>
    </lineage>
</organism>
<protein>
    <submittedName>
        <fullName evidence="2">Uncharacterized protein</fullName>
    </submittedName>
</protein>
<feature type="region of interest" description="Disordered" evidence="1">
    <location>
        <begin position="63"/>
        <end position="123"/>
    </location>
</feature>
<dbReference type="Proteomes" id="UP000243626">
    <property type="component" value="Chromosome"/>
</dbReference>